<sequence>MAAYNIGRNVKVEKKANTLTITIDLTAEGKLSASGKSDTIATTGAPQGIGELPDGRPVKMNLSVFAPAAA</sequence>
<dbReference type="AlphaFoldDB" id="X0TV15"/>
<name>X0TV15_9ZZZZ</name>
<accession>X0TV15</accession>
<evidence type="ECO:0000313" key="1">
    <source>
        <dbReference type="EMBL" id="GAF97079.1"/>
    </source>
</evidence>
<reference evidence="1" key="1">
    <citation type="journal article" date="2014" name="Front. Microbiol.">
        <title>High frequency of phylogenetically diverse reductive dehalogenase-homologous genes in deep subseafloor sedimentary metagenomes.</title>
        <authorList>
            <person name="Kawai M."/>
            <person name="Futagami T."/>
            <person name="Toyoda A."/>
            <person name="Takaki Y."/>
            <person name="Nishi S."/>
            <person name="Hori S."/>
            <person name="Arai W."/>
            <person name="Tsubouchi T."/>
            <person name="Morono Y."/>
            <person name="Uchiyama I."/>
            <person name="Ito T."/>
            <person name="Fujiyama A."/>
            <person name="Inagaki F."/>
            <person name="Takami H."/>
        </authorList>
    </citation>
    <scope>NUCLEOTIDE SEQUENCE</scope>
    <source>
        <strain evidence="1">Expedition CK06-06</strain>
    </source>
</reference>
<organism evidence="1">
    <name type="scientific">marine sediment metagenome</name>
    <dbReference type="NCBI Taxonomy" id="412755"/>
    <lineage>
        <taxon>unclassified sequences</taxon>
        <taxon>metagenomes</taxon>
        <taxon>ecological metagenomes</taxon>
    </lineage>
</organism>
<gene>
    <name evidence="1" type="ORF">S01H1_19826</name>
</gene>
<proteinExistence type="predicted"/>
<protein>
    <submittedName>
        <fullName evidence="1">Uncharacterized protein</fullName>
    </submittedName>
</protein>
<dbReference type="EMBL" id="BARS01010760">
    <property type="protein sequence ID" value="GAF97079.1"/>
    <property type="molecule type" value="Genomic_DNA"/>
</dbReference>
<comment type="caution">
    <text evidence="1">The sequence shown here is derived from an EMBL/GenBank/DDBJ whole genome shotgun (WGS) entry which is preliminary data.</text>
</comment>